<dbReference type="PANTHER" id="PTHR10039">
    <property type="entry name" value="AMELOGENIN"/>
    <property type="match status" value="1"/>
</dbReference>
<dbReference type="EMBL" id="MSFO01000004">
    <property type="protein sequence ID" value="PLB49796.1"/>
    <property type="molecule type" value="Genomic_DNA"/>
</dbReference>
<evidence type="ECO:0000256" key="2">
    <source>
        <dbReference type="SAM" id="MobiDB-lite"/>
    </source>
</evidence>
<evidence type="ECO:0000313" key="7">
    <source>
        <dbReference type="Proteomes" id="UP000234275"/>
    </source>
</evidence>
<feature type="region of interest" description="Disordered" evidence="2">
    <location>
        <begin position="14"/>
        <end position="59"/>
    </location>
</feature>
<dbReference type="OrthoDB" id="163438at2759"/>
<dbReference type="VEuPathDB" id="FungiDB:P170DRAFT_426662"/>
<proteinExistence type="predicted"/>
<dbReference type="GeneID" id="36555428"/>
<keyword evidence="1" id="KW-0677">Repeat</keyword>
<evidence type="ECO:0000256" key="1">
    <source>
        <dbReference type="ARBA" id="ARBA00022737"/>
    </source>
</evidence>
<accession>A0A2I2GA96</accession>
<name>A0A2I2GA96_9EURO</name>
<comment type="caution">
    <text evidence="6">The sequence shown here is derived from an EMBL/GenBank/DDBJ whole genome shotgun (WGS) entry which is preliminary data.</text>
</comment>
<dbReference type="SUPFAM" id="SSF48452">
    <property type="entry name" value="TPR-like"/>
    <property type="match status" value="1"/>
</dbReference>
<evidence type="ECO:0000259" key="5">
    <source>
        <dbReference type="Pfam" id="PF24883"/>
    </source>
</evidence>
<dbReference type="Gene3D" id="3.40.50.300">
    <property type="entry name" value="P-loop containing nucleotide triphosphate hydrolases"/>
    <property type="match status" value="1"/>
</dbReference>
<evidence type="ECO:0000259" key="4">
    <source>
        <dbReference type="Pfam" id="PF22939"/>
    </source>
</evidence>
<dbReference type="InterPro" id="IPR056884">
    <property type="entry name" value="NPHP3-like_N"/>
</dbReference>
<dbReference type="InterPro" id="IPR011990">
    <property type="entry name" value="TPR-like_helical_dom_sf"/>
</dbReference>
<feature type="domain" description="NWD NACHT-NTPase N-terminal" evidence="3">
    <location>
        <begin position="62"/>
        <end position="281"/>
    </location>
</feature>
<dbReference type="Pfam" id="PF24883">
    <property type="entry name" value="NPHP3_N"/>
    <property type="match status" value="1"/>
</dbReference>
<dbReference type="SUPFAM" id="SSF52540">
    <property type="entry name" value="P-loop containing nucleoside triphosphate hydrolases"/>
    <property type="match status" value="1"/>
</dbReference>
<dbReference type="InterPro" id="IPR054471">
    <property type="entry name" value="GPIID_WHD"/>
</dbReference>
<dbReference type="AlphaFoldDB" id="A0A2I2GA96"/>
<organism evidence="6 7">
    <name type="scientific">Aspergillus steynii IBT 23096</name>
    <dbReference type="NCBI Taxonomy" id="1392250"/>
    <lineage>
        <taxon>Eukaryota</taxon>
        <taxon>Fungi</taxon>
        <taxon>Dikarya</taxon>
        <taxon>Ascomycota</taxon>
        <taxon>Pezizomycotina</taxon>
        <taxon>Eurotiomycetes</taxon>
        <taxon>Eurotiomycetidae</taxon>
        <taxon>Eurotiales</taxon>
        <taxon>Aspergillaceae</taxon>
        <taxon>Aspergillus</taxon>
        <taxon>Aspergillus subgen. Circumdati</taxon>
    </lineage>
</organism>
<dbReference type="Pfam" id="PF17100">
    <property type="entry name" value="NACHT_N"/>
    <property type="match status" value="1"/>
</dbReference>
<gene>
    <name evidence="6" type="ORF">P170DRAFT_426662</name>
</gene>
<dbReference type="InterPro" id="IPR027417">
    <property type="entry name" value="P-loop_NTPase"/>
</dbReference>
<protein>
    <submittedName>
        <fullName evidence="6">Uncharacterized protein</fullName>
    </submittedName>
</protein>
<dbReference type="Gene3D" id="1.25.40.10">
    <property type="entry name" value="Tetratricopeptide repeat domain"/>
    <property type="match status" value="1"/>
</dbReference>
<feature type="domain" description="GPI inositol-deacylase winged helix" evidence="4">
    <location>
        <begin position="635"/>
        <end position="720"/>
    </location>
</feature>
<evidence type="ECO:0000313" key="6">
    <source>
        <dbReference type="EMBL" id="PLB49796.1"/>
    </source>
</evidence>
<feature type="domain" description="Nephrocystin 3-like N-terminal" evidence="5">
    <location>
        <begin position="365"/>
        <end position="517"/>
    </location>
</feature>
<dbReference type="RefSeq" id="XP_024705098.1">
    <property type="nucleotide sequence ID" value="XM_024847729.1"/>
</dbReference>
<reference evidence="6 7" key="1">
    <citation type="submission" date="2016-12" db="EMBL/GenBank/DDBJ databases">
        <title>The genomes of Aspergillus section Nigri reveals drivers in fungal speciation.</title>
        <authorList>
            <consortium name="DOE Joint Genome Institute"/>
            <person name="Vesth T.C."/>
            <person name="Nybo J."/>
            <person name="Theobald S."/>
            <person name="Brandl J."/>
            <person name="Frisvad J.C."/>
            <person name="Nielsen K.F."/>
            <person name="Lyhne E.K."/>
            <person name="Kogle M.E."/>
            <person name="Kuo A."/>
            <person name="Riley R."/>
            <person name="Clum A."/>
            <person name="Nolan M."/>
            <person name="Lipzen A."/>
            <person name="Salamov A."/>
            <person name="Henrissat B."/>
            <person name="Wiebenga A."/>
            <person name="De Vries R.P."/>
            <person name="Grigoriev I.V."/>
            <person name="Mortensen U.H."/>
            <person name="Andersen M.R."/>
            <person name="Baker S.E."/>
        </authorList>
    </citation>
    <scope>NUCLEOTIDE SEQUENCE [LARGE SCALE GENOMIC DNA]</scope>
    <source>
        <strain evidence="6 7">IBT 23096</strain>
    </source>
</reference>
<keyword evidence="7" id="KW-1185">Reference proteome</keyword>
<feature type="compositionally biased region" description="Polar residues" evidence="2">
    <location>
        <begin position="17"/>
        <end position="48"/>
    </location>
</feature>
<dbReference type="Proteomes" id="UP000234275">
    <property type="component" value="Unassembled WGS sequence"/>
</dbReference>
<dbReference type="STRING" id="1392250.A0A2I2GA96"/>
<dbReference type="PANTHER" id="PTHR10039:SF17">
    <property type="entry name" value="FUNGAL STAND N-TERMINAL GOODBYE DOMAIN-CONTAINING PROTEIN-RELATED"/>
    <property type="match status" value="1"/>
</dbReference>
<sequence length="1145" mass="130823">MFCCGCARRWWKGPSEATPSAEETNANHSPEASVGPTLNVTGNTNATETEAPENAPGMTARDIWKTAFEELRDERSTQSLVAEYEEFFRREHPDLLPEGESADFTLRIGDFYQCNPDLFLEKLTQARIKEIQDSGCTRDIFLAGVKMVDRIKKTVGEALSSCPPAAGGWALACLIAVPITQNLEQMNAHDKGLTHVISRLPWYSHLIELVNADTWSDKPTSPSRTSIIRKSLVDLYKLLVEYQLRSLRAHNRKWREILSNTVKWNDWEKSLDSIKELEKELMEHIEFCSQADYREKIHQMLKNTEGLPDFINQCHEERRNLRDNRIDSEAEIAFEGFEKFDLDESELDTITYDDYVAGIEKQETNTGHGVLEHQSYLEWKESERGALVVVARPGTGKSVLANHSRVCSFFFKDISRGQTDPTVALRKIFYELLQGLPRLPDPRTLKDIKKLKKKEIRLLNNKVWKIISRISRHHRVTIVLDGLDESDQFNRKRLLDRIGRFQSDFPDARVKFLLTTRPLSDLTDELEWCILNLDDDVDCRSALRSDILHVAKVKLENLAKDKGISRPKTEELLKILQCHQHSTYLFVKLLFIYVQKFPAFDQDWAEVFKTVPTTVYQAYKALLETVSEDDIPYVRAIIQIVLAATRPLSVMELQIAVKLTLRERRHCETEDDLSLHSDWLMENIVRQKCGFLLDVVAGRVYFLHQTVKDYLVSEEDESQFPGWLPKSDLANCHGVLANACMKYISLPFIANNPGFKAIEEYMILPRIAQLTYHTWCRNNFLFGKYAFSSWIVHFAQKHKETQDSAALLDIVIGQFGCSLVDLAVSIFCCSSLPTLEEAQVLQNALPKDYADKTDIFNSLSQGFIQKSFSAGVSADLRYGIDLARLAIAHTSDCDPKLGRRLGILAQGLTCKYERRESSRFVGALIEAMLTSEKAVERSVGDPDRANALIRRASVLRLRFKKSHHIRDIDRAILDAHEAVDIGHDIFFHTIELALTLCDRAVARDADDDLKKAMDSMEKILETVPDIPQYLSAGSVAMGHCFHSRYLMRGNLEDLEKAADRYREAVLRFPTTSNGVIPQCKKLVLILRTLFQKTKDTKFLTEGIKFLEQRRELLDKSHPDYPTVLQHFIASCSVMREDLDRACSSL</sequence>
<dbReference type="InterPro" id="IPR031359">
    <property type="entry name" value="NACHT_N"/>
</dbReference>
<dbReference type="Pfam" id="PF22939">
    <property type="entry name" value="WHD_GPIID"/>
    <property type="match status" value="1"/>
</dbReference>
<evidence type="ECO:0000259" key="3">
    <source>
        <dbReference type="Pfam" id="PF17100"/>
    </source>
</evidence>